<evidence type="ECO:0000259" key="1">
    <source>
        <dbReference type="Pfam" id="PF01814"/>
    </source>
</evidence>
<keyword evidence="3" id="KW-1185">Reference proteome</keyword>
<comment type="caution">
    <text evidence="2">The sequence shown here is derived from an EMBL/GenBank/DDBJ whole genome shotgun (WGS) entry which is preliminary data.</text>
</comment>
<feature type="domain" description="Hemerythrin-like" evidence="1">
    <location>
        <begin position="15"/>
        <end position="142"/>
    </location>
</feature>
<sequence>MLNLGTQKAATWDEPIDMLYACHGKVKRFCGQLQMLPDYLAEHGCNDAVRQAVTQIRTYFNQAAPLHHDDEEQDFFPTLLRYAPEAREQVEELERQHIVLHRNWTALQNQLLAVVEGSRSGLDNAVLADFTGGYDRHIAIEEPLFDLGREVIPEEQRRAIGKIMAARRRG</sequence>
<accession>A0ABS9NKD2</accession>
<dbReference type="Gene3D" id="1.20.120.520">
    <property type="entry name" value="nmb1532 protein domain like"/>
    <property type="match status" value="1"/>
</dbReference>
<dbReference type="InterPro" id="IPR012312">
    <property type="entry name" value="Hemerythrin-like"/>
</dbReference>
<protein>
    <submittedName>
        <fullName evidence="2">Hemerythrin domain-containing protein</fullName>
    </submittedName>
</protein>
<evidence type="ECO:0000313" key="2">
    <source>
        <dbReference type="EMBL" id="MCG6503248.1"/>
    </source>
</evidence>
<dbReference type="Pfam" id="PF01814">
    <property type="entry name" value="Hemerythrin"/>
    <property type="match status" value="1"/>
</dbReference>
<evidence type="ECO:0000313" key="3">
    <source>
        <dbReference type="Proteomes" id="UP001298424"/>
    </source>
</evidence>
<dbReference type="CDD" id="cd12108">
    <property type="entry name" value="Hr-like"/>
    <property type="match status" value="1"/>
</dbReference>
<name>A0ABS9NKD2_9NEIS</name>
<reference evidence="2 3" key="1">
    <citation type="submission" date="2022-02" db="EMBL/GenBank/DDBJ databases">
        <title>Genome sequence data of Kingella unionensis sp. nov. strain CICC 24913 (CCUG 75125).</title>
        <authorList>
            <person name="Xiao M."/>
        </authorList>
    </citation>
    <scope>NUCLEOTIDE SEQUENCE [LARGE SCALE GENOMIC DNA]</scope>
    <source>
        <strain evidence="2 3">CICC 24913</strain>
    </source>
</reference>
<gene>
    <name evidence="2" type="ORF">MB824_01875</name>
</gene>
<proteinExistence type="predicted"/>
<organism evidence="2 3">
    <name type="scientific">Kingella pumchi</name>
    <dbReference type="NCBI Taxonomy" id="2779506"/>
    <lineage>
        <taxon>Bacteria</taxon>
        <taxon>Pseudomonadati</taxon>
        <taxon>Pseudomonadota</taxon>
        <taxon>Betaproteobacteria</taxon>
        <taxon>Neisseriales</taxon>
        <taxon>Neisseriaceae</taxon>
        <taxon>Kingella</taxon>
    </lineage>
</organism>
<dbReference type="EMBL" id="JAKOOW010000006">
    <property type="protein sequence ID" value="MCG6503248.1"/>
    <property type="molecule type" value="Genomic_DNA"/>
</dbReference>
<dbReference type="Proteomes" id="UP001298424">
    <property type="component" value="Unassembled WGS sequence"/>
</dbReference>
<dbReference type="RefSeq" id="WP_238745404.1">
    <property type="nucleotide sequence ID" value="NZ_JAKOOW010000006.1"/>
</dbReference>